<gene>
    <name evidence="2" type="ORF">JT362_34665</name>
</gene>
<comment type="caution">
    <text evidence="2">The sequence shown here is derived from an EMBL/GenBank/DDBJ whole genome shotgun (WGS) entry which is preliminary data.</text>
</comment>
<proteinExistence type="predicted"/>
<dbReference type="InterPro" id="IPR045218">
    <property type="entry name" value="DA1-like"/>
</dbReference>
<evidence type="ECO:0000259" key="1">
    <source>
        <dbReference type="Pfam" id="PF12315"/>
    </source>
</evidence>
<evidence type="ECO:0000313" key="3">
    <source>
        <dbReference type="Proteomes" id="UP001156441"/>
    </source>
</evidence>
<dbReference type="InterPro" id="IPR022087">
    <property type="entry name" value="DA1-like_dom"/>
</dbReference>
<evidence type="ECO:0000313" key="2">
    <source>
        <dbReference type="EMBL" id="MCT2588265.1"/>
    </source>
</evidence>
<accession>A0ABT2JLJ5</accession>
<reference evidence="2 3" key="1">
    <citation type="submission" date="2021-02" db="EMBL/GenBank/DDBJ databases">
        <title>Actinophytocola xerophila sp. nov., isolated from soil of cotton cropping field.</title>
        <authorList>
            <person name="Huang R."/>
            <person name="Chen X."/>
            <person name="Ge X."/>
            <person name="Liu W."/>
        </authorList>
    </citation>
    <scope>NUCLEOTIDE SEQUENCE [LARGE SCALE GENOMIC DNA]</scope>
    <source>
        <strain evidence="2 3">S1-96</strain>
    </source>
</reference>
<dbReference type="EMBL" id="JAFFZE010000036">
    <property type="protein sequence ID" value="MCT2588265.1"/>
    <property type="molecule type" value="Genomic_DNA"/>
</dbReference>
<name>A0ABT2JLJ5_9PSEU</name>
<protein>
    <submittedName>
        <fullName evidence="2">Protein DA1</fullName>
    </submittedName>
</protein>
<organism evidence="2 3">
    <name type="scientific">Actinophytocola gossypii</name>
    <dbReference type="NCBI Taxonomy" id="2812003"/>
    <lineage>
        <taxon>Bacteria</taxon>
        <taxon>Bacillati</taxon>
        <taxon>Actinomycetota</taxon>
        <taxon>Actinomycetes</taxon>
        <taxon>Pseudonocardiales</taxon>
        <taxon>Pseudonocardiaceae</taxon>
    </lineage>
</organism>
<feature type="domain" description="Protein DA1-like" evidence="1">
    <location>
        <begin position="119"/>
        <end position="182"/>
    </location>
</feature>
<keyword evidence="3" id="KW-1185">Reference proteome</keyword>
<dbReference type="Pfam" id="PF12315">
    <property type="entry name" value="DA1-like"/>
    <property type="match status" value="1"/>
</dbReference>
<sequence length="229" mass="24697">MTSGCTVCGAAPSEPMRRSLRGELTCVRHPADVRCLFCARSSDLTEPGWSEVSTSAWRCPSCSAEAVDTEAEFRRHVVEVRRITRDLGFGLSVPVRVVLAPGGPGPTLAHTELVPTGPRTADVTLVRVTPGPPAFLFGRSVAHEVGHAWLAQAGARPQRLEVEEGVCELVSYAWLKRSGLPHAEAVRDMIRRNPDPTYGAGFREVHAAVRRHGLRPVLASLADSGELPP</sequence>
<dbReference type="PANTHER" id="PTHR24209">
    <property type="entry name" value="PROTEIN DA1-RELATED 2"/>
    <property type="match status" value="1"/>
</dbReference>
<dbReference type="Proteomes" id="UP001156441">
    <property type="component" value="Unassembled WGS sequence"/>
</dbReference>
<dbReference type="RefSeq" id="WP_260196226.1">
    <property type="nucleotide sequence ID" value="NZ_JAFFZE010000036.1"/>
</dbReference>
<dbReference type="PANTHER" id="PTHR24209:SF23">
    <property type="entry name" value="PROTEIN DA1-RELATED 2-LIKE"/>
    <property type="match status" value="1"/>
</dbReference>